<name>A0AAW3FAW3_BURGA</name>
<accession>A0AAW3FAW3</accession>
<sequence>MDATVNFIVTLLLVLLLAKGLDKVGLLSLFRESGSEYRRRRARERAELDYQFDETVRRNNSR</sequence>
<dbReference type="Proteomes" id="UP000029590">
    <property type="component" value="Unassembled WGS sequence"/>
</dbReference>
<reference evidence="1 2" key="1">
    <citation type="submission" date="2014-04" db="EMBL/GenBank/DDBJ databases">
        <authorList>
            <person name="Bishop-Lilly K.A."/>
            <person name="Broomall S.M."/>
            <person name="Chain P.S."/>
            <person name="Chertkov O."/>
            <person name="Coyne S.R."/>
            <person name="Daligault H.E."/>
            <person name="Davenport K.W."/>
            <person name="Erkkila T."/>
            <person name="Frey K.G."/>
            <person name="Gibbons H.S."/>
            <person name="Gu W."/>
            <person name="Jaissle J."/>
            <person name="Johnson S.L."/>
            <person name="Koroleva G.I."/>
            <person name="Ladner J.T."/>
            <person name="Lo C.-C."/>
            <person name="Minogue T.D."/>
            <person name="Munk C."/>
            <person name="Palacios G.F."/>
            <person name="Redden C.L."/>
            <person name="Rosenzweig C.N."/>
            <person name="Scholz M.B."/>
            <person name="Teshima H."/>
            <person name="Xu Y."/>
        </authorList>
    </citation>
    <scope>NUCLEOTIDE SEQUENCE [LARGE SCALE GENOMIC DNA]</scope>
    <source>
        <strain evidence="2">gladioli</strain>
    </source>
</reference>
<comment type="caution">
    <text evidence="1">The sequence shown here is derived from an EMBL/GenBank/DDBJ whole genome shotgun (WGS) entry which is preliminary data.</text>
</comment>
<gene>
    <name evidence="1" type="ORF">DM48_7888</name>
</gene>
<proteinExistence type="predicted"/>
<dbReference type="EMBL" id="JPGG01000012">
    <property type="protein sequence ID" value="KGC20227.1"/>
    <property type="molecule type" value="Genomic_DNA"/>
</dbReference>
<evidence type="ECO:0000313" key="1">
    <source>
        <dbReference type="EMBL" id="KGC20227.1"/>
    </source>
</evidence>
<dbReference type="RefSeq" id="WP_036057517.1">
    <property type="nucleotide sequence ID" value="NZ_CADEZW010000023.1"/>
</dbReference>
<dbReference type="AlphaFoldDB" id="A0AAW3FAW3"/>
<protein>
    <submittedName>
        <fullName evidence="1">Uncharacterized protein</fullName>
    </submittedName>
</protein>
<organism evidence="1 2">
    <name type="scientific">Burkholderia gladioli</name>
    <name type="common">Pseudomonas marginata</name>
    <name type="synonym">Phytomonas marginata</name>
    <dbReference type="NCBI Taxonomy" id="28095"/>
    <lineage>
        <taxon>Bacteria</taxon>
        <taxon>Pseudomonadati</taxon>
        <taxon>Pseudomonadota</taxon>
        <taxon>Betaproteobacteria</taxon>
        <taxon>Burkholderiales</taxon>
        <taxon>Burkholderiaceae</taxon>
        <taxon>Burkholderia</taxon>
    </lineage>
</organism>
<evidence type="ECO:0000313" key="2">
    <source>
        <dbReference type="Proteomes" id="UP000029590"/>
    </source>
</evidence>